<protein>
    <submittedName>
        <fullName evidence="1">Uncharacterized protein</fullName>
    </submittedName>
</protein>
<gene>
    <name evidence="1" type="ORF">SELMODRAFT_416402</name>
</gene>
<accession>D8RZ64</accession>
<dbReference type="HOGENOM" id="CLU_1079271_0_0_1"/>
<organism evidence="2">
    <name type="scientific">Selaginella moellendorffii</name>
    <name type="common">Spikemoss</name>
    <dbReference type="NCBI Taxonomy" id="88036"/>
    <lineage>
        <taxon>Eukaryota</taxon>
        <taxon>Viridiplantae</taxon>
        <taxon>Streptophyta</taxon>
        <taxon>Embryophyta</taxon>
        <taxon>Tracheophyta</taxon>
        <taxon>Lycopodiopsida</taxon>
        <taxon>Selaginellales</taxon>
        <taxon>Selaginellaceae</taxon>
        <taxon>Selaginella</taxon>
    </lineage>
</organism>
<keyword evidence="2" id="KW-1185">Reference proteome</keyword>
<dbReference type="EMBL" id="GL377595">
    <property type="protein sequence ID" value="EFJ22558.1"/>
    <property type="molecule type" value="Genomic_DNA"/>
</dbReference>
<dbReference type="Gramene" id="EFJ22558">
    <property type="protein sequence ID" value="EFJ22558"/>
    <property type="gene ID" value="SELMODRAFT_416402"/>
</dbReference>
<evidence type="ECO:0000313" key="1">
    <source>
        <dbReference type="EMBL" id="EFJ22558.1"/>
    </source>
</evidence>
<dbReference type="KEGG" id="smo:SELMODRAFT_416402"/>
<reference evidence="1 2" key="1">
    <citation type="journal article" date="2011" name="Science">
        <title>The Selaginella genome identifies genetic changes associated with the evolution of vascular plants.</title>
        <authorList>
            <person name="Banks J.A."/>
            <person name="Nishiyama T."/>
            <person name="Hasebe M."/>
            <person name="Bowman J.L."/>
            <person name="Gribskov M."/>
            <person name="dePamphilis C."/>
            <person name="Albert V.A."/>
            <person name="Aono N."/>
            <person name="Aoyama T."/>
            <person name="Ambrose B.A."/>
            <person name="Ashton N.W."/>
            <person name="Axtell M.J."/>
            <person name="Barker E."/>
            <person name="Barker M.S."/>
            <person name="Bennetzen J.L."/>
            <person name="Bonawitz N.D."/>
            <person name="Chapple C."/>
            <person name="Cheng C."/>
            <person name="Correa L.G."/>
            <person name="Dacre M."/>
            <person name="DeBarry J."/>
            <person name="Dreyer I."/>
            <person name="Elias M."/>
            <person name="Engstrom E.M."/>
            <person name="Estelle M."/>
            <person name="Feng L."/>
            <person name="Finet C."/>
            <person name="Floyd S.K."/>
            <person name="Frommer W.B."/>
            <person name="Fujita T."/>
            <person name="Gramzow L."/>
            <person name="Gutensohn M."/>
            <person name="Harholt J."/>
            <person name="Hattori M."/>
            <person name="Heyl A."/>
            <person name="Hirai T."/>
            <person name="Hiwatashi Y."/>
            <person name="Ishikawa M."/>
            <person name="Iwata M."/>
            <person name="Karol K.G."/>
            <person name="Koehler B."/>
            <person name="Kolukisaoglu U."/>
            <person name="Kubo M."/>
            <person name="Kurata T."/>
            <person name="Lalonde S."/>
            <person name="Li K."/>
            <person name="Li Y."/>
            <person name="Litt A."/>
            <person name="Lyons E."/>
            <person name="Manning G."/>
            <person name="Maruyama T."/>
            <person name="Michael T.P."/>
            <person name="Mikami K."/>
            <person name="Miyazaki S."/>
            <person name="Morinaga S."/>
            <person name="Murata T."/>
            <person name="Mueller-Roeber B."/>
            <person name="Nelson D.R."/>
            <person name="Obara M."/>
            <person name="Oguri Y."/>
            <person name="Olmstead R.G."/>
            <person name="Onodera N."/>
            <person name="Petersen B.L."/>
            <person name="Pils B."/>
            <person name="Prigge M."/>
            <person name="Rensing S.A."/>
            <person name="Riano-Pachon D.M."/>
            <person name="Roberts A.W."/>
            <person name="Sato Y."/>
            <person name="Scheller H.V."/>
            <person name="Schulz B."/>
            <person name="Schulz C."/>
            <person name="Shakirov E.V."/>
            <person name="Shibagaki N."/>
            <person name="Shinohara N."/>
            <person name="Shippen D.E."/>
            <person name="Soerensen I."/>
            <person name="Sotooka R."/>
            <person name="Sugimoto N."/>
            <person name="Sugita M."/>
            <person name="Sumikawa N."/>
            <person name="Tanurdzic M."/>
            <person name="Theissen G."/>
            <person name="Ulvskov P."/>
            <person name="Wakazuki S."/>
            <person name="Weng J.K."/>
            <person name="Willats W.W."/>
            <person name="Wipf D."/>
            <person name="Wolf P.G."/>
            <person name="Yang L."/>
            <person name="Zimmer A.D."/>
            <person name="Zhu Q."/>
            <person name="Mitros T."/>
            <person name="Hellsten U."/>
            <person name="Loque D."/>
            <person name="Otillar R."/>
            <person name="Salamov A."/>
            <person name="Schmutz J."/>
            <person name="Shapiro H."/>
            <person name="Lindquist E."/>
            <person name="Lucas S."/>
            <person name="Rokhsar D."/>
            <person name="Grigoriev I.V."/>
        </authorList>
    </citation>
    <scope>NUCLEOTIDE SEQUENCE [LARGE SCALE GENOMIC DNA]</scope>
</reference>
<proteinExistence type="predicted"/>
<sequence>MRYVKHELTSFNLKLLDLSLIWLSITYGHDFSGYVSHSRQTRASLHVLRVLGSRNTSRPAPSLATSTVTRSWTAAVAISAQASRTLAKLRSFPSPTLSRTARKRAVLFGLPYRVEQLFARGRSRRAKERCSVERSSRRDTVCSSDAQGLHTAILRRTPTAQATMQPTTISLSMMVVFTVTMATISQEKRTKKKNNKLLQILTESDDRYQKSLDYYQTDAARGPTLTSSTPCCAAWKARKIHDQVFSSAFYVDVGLDSR</sequence>
<dbReference type="Proteomes" id="UP000001514">
    <property type="component" value="Unassembled WGS sequence"/>
</dbReference>
<evidence type="ECO:0000313" key="2">
    <source>
        <dbReference type="Proteomes" id="UP000001514"/>
    </source>
</evidence>
<dbReference type="InParanoid" id="D8RZ64"/>
<name>D8RZ64_SELML</name>
<dbReference type="AlphaFoldDB" id="D8RZ64"/>